<dbReference type="RefSeq" id="WP_277862024.1">
    <property type="nucleotide sequence ID" value="NZ_JARRAG010000002.1"/>
</dbReference>
<reference evidence="4 5" key="1">
    <citation type="submission" date="2023-03" db="EMBL/GenBank/DDBJ databases">
        <title>Paludisphaera mucosa sp. nov. a novel planctomycete from northern fen.</title>
        <authorList>
            <person name="Ivanova A."/>
        </authorList>
    </citation>
    <scope>NUCLEOTIDE SEQUENCE [LARGE SCALE GENOMIC DNA]</scope>
    <source>
        <strain evidence="4 5">Pla2</strain>
    </source>
</reference>
<dbReference type="PANTHER" id="PTHR43877">
    <property type="entry name" value="AMINOALKYLPHOSPHONATE N-ACETYLTRANSFERASE-RELATED-RELATED"/>
    <property type="match status" value="1"/>
</dbReference>
<dbReference type="InterPro" id="IPR050832">
    <property type="entry name" value="Bact_Acetyltransf"/>
</dbReference>
<evidence type="ECO:0000313" key="4">
    <source>
        <dbReference type="EMBL" id="MDG3005693.1"/>
    </source>
</evidence>
<feature type="domain" description="N-acetyltransferase" evidence="3">
    <location>
        <begin position="172"/>
        <end position="328"/>
    </location>
</feature>
<evidence type="ECO:0000259" key="3">
    <source>
        <dbReference type="PROSITE" id="PS51186"/>
    </source>
</evidence>
<dbReference type="SUPFAM" id="SSF55729">
    <property type="entry name" value="Acyl-CoA N-acyltransferases (Nat)"/>
    <property type="match status" value="2"/>
</dbReference>
<dbReference type="Proteomes" id="UP001216907">
    <property type="component" value="Unassembled WGS sequence"/>
</dbReference>
<keyword evidence="1" id="KW-0808">Transferase</keyword>
<organism evidence="4 5">
    <name type="scientific">Paludisphaera mucosa</name>
    <dbReference type="NCBI Taxonomy" id="3030827"/>
    <lineage>
        <taxon>Bacteria</taxon>
        <taxon>Pseudomonadati</taxon>
        <taxon>Planctomycetota</taxon>
        <taxon>Planctomycetia</taxon>
        <taxon>Isosphaerales</taxon>
        <taxon>Isosphaeraceae</taxon>
        <taxon>Paludisphaera</taxon>
    </lineage>
</organism>
<keyword evidence="5" id="KW-1185">Reference proteome</keyword>
<protein>
    <submittedName>
        <fullName evidence="4">GNAT family N-acetyltransferase</fullName>
    </submittedName>
</protein>
<proteinExistence type="predicted"/>
<name>A0ABT6FDM9_9BACT</name>
<sequence length="328" mass="36836">MIHFRPFRNSDPPALVQLWNLAVPESASARPLRVHELDDHAFNPVIFDREGLIVAERDGRPVGFAHAGFGPDEAAPDRPFQLDTEMGVIAMLAVGPADDRPEITEGLIVEAERYLRRKGAKVLYGGGRLPLNPFYWGLYAGSEASGVPSSHSQFSATLSTLGYEPISTAVHLHFDLGRPDPRDPRAAVLRRQFDVAFEEDPLPSTWWENAALGAFHPMRAELRSRGDEAVVARAWTWDMSWFGREEGRARLGVFGVEVEPEHRRKGYARYLLGEVLRDARERGFQTVEVQTLTENEPALALYEALEFEPVEQSTLFRLPAPFPDRSRP</sequence>
<evidence type="ECO:0000313" key="5">
    <source>
        <dbReference type="Proteomes" id="UP001216907"/>
    </source>
</evidence>
<dbReference type="InterPro" id="IPR016181">
    <property type="entry name" value="Acyl_CoA_acyltransferase"/>
</dbReference>
<dbReference type="InterPro" id="IPR000182">
    <property type="entry name" value="GNAT_dom"/>
</dbReference>
<keyword evidence="2" id="KW-0012">Acyltransferase</keyword>
<accession>A0ABT6FDM9</accession>
<evidence type="ECO:0000256" key="1">
    <source>
        <dbReference type="ARBA" id="ARBA00022679"/>
    </source>
</evidence>
<dbReference type="PROSITE" id="PS51186">
    <property type="entry name" value="GNAT"/>
    <property type="match status" value="2"/>
</dbReference>
<comment type="caution">
    <text evidence="4">The sequence shown here is derived from an EMBL/GenBank/DDBJ whole genome shotgun (WGS) entry which is preliminary data.</text>
</comment>
<dbReference type="CDD" id="cd04301">
    <property type="entry name" value="NAT_SF"/>
    <property type="match status" value="1"/>
</dbReference>
<dbReference type="Gene3D" id="3.40.630.30">
    <property type="match status" value="1"/>
</dbReference>
<gene>
    <name evidence="4" type="ORF">PZE19_18040</name>
</gene>
<evidence type="ECO:0000256" key="2">
    <source>
        <dbReference type="ARBA" id="ARBA00023315"/>
    </source>
</evidence>
<dbReference type="Pfam" id="PF00583">
    <property type="entry name" value="Acetyltransf_1"/>
    <property type="match status" value="1"/>
</dbReference>
<feature type="domain" description="N-acetyltransferase" evidence="3">
    <location>
        <begin position="2"/>
        <end position="181"/>
    </location>
</feature>
<dbReference type="EMBL" id="JARRAG010000002">
    <property type="protein sequence ID" value="MDG3005693.1"/>
    <property type="molecule type" value="Genomic_DNA"/>
</dbReference>